<evidence type="ECO:0000313" key="2">
    <source>
        <dbReference type="EMBL" id="RAR74285.1"/>
    </source>
</evidence>
<organism evidence="2 3">
    <name type="scientific">Flavobacterium aciduliphilum</name>
    <dbReference type="NCBI Taxonomy" id="1101402"/>
    <lineage>
        <taxon>Bacteria</taxon>
        <taxon>Pseudomonadati</taxon>
        <taxon>Bacteroidota</taxon>
        <taxon>Flavobacteriia</taxon>
        <taxon>Flavobacteriales</taxon>
        <taxon>Flavobacteriaceae</taxon>
        <taxon>Flavobacterium</taxon>
    </lineage>
</organism>
<comment type="caution">
    <text evidence="2">The sequence shown here is derived from an EMBL/GenBank/DDBJ whole genome shotgun (WGS) entry which is preliminary data.</text>
</comment>
<name>A0A328YN74_9FLAO</name>
<keyword evidence="3" id="KW-1185">Reference proteome</keyword>
<gene>
    <name evidence="2" type="ORF">CLV55_102219</name>
</gene>
<accession>A0A328YN74</accession>
<evidence type="ECO:0000313" key="3">
    <source>
        <dbReference type="Proteomes" id="UP000248840"/>
    </source>
</evidence>
<protein>
    <submittedName>
        <fullName evidence="2">Uncharacterized protein</fullName>
    </submittedName>
</protein>
<dbReference type="EMBL" id="QLSZ01000002">
    <property type="protein sequence ID" value="RAR74285.1"/>
    <property type="molecule type" value="Genomic_DNA"/>
</dbReference>
<feature type="transmembrane region" description="Helical" evidence="1">
    <location>
        <begin position="67"/>
        <end position="88"/>
    </location>
</feature>
<keyword evidence="1" id="KW-0812">Transmembrane</keyword>
<feature type="transmembrane region" description="Helical" evidence="1">
    <location>
        <begin position="37"/>
        <end position="55"/>
    </location>
</feature>
<sequence length="94" mass="10490">MDKKKIVIISLSVFVLLLVPLLAMWFTDELDWDGFDFLVAGIVLFLIGIGIDFLLSKVKSMKKKLLLGIILFLVVFLIWVELAIGVFGTPFSGS</sequence>
<dbReference type="RefSeq" id="WP_112112425.1">
    <property type="nucleotide sequence ID" value="NZ_QLSZ01000002.1"/>
</dbReference>
<evidence type="ECO:0000256" key="1">
    <source>
        <dbReference type="SAM" id="Phobius"/>
    </source>
</evidence>
<feature type="transmembrane region" description="Helical" evidence="1">
    <location>
        <begin position="7"/>
        <end position="25"/>
    </location>
</feature>
<dbReference type="Proteomes" id="UP000248840">
    <property type="component" value="Unassembled WGS sequence"/>
</dbReference>
<dbReference type="AlphaFoldDB" id="A0A328YN74"/>
<keyword evidence="1" id="KW-1133">Transmembrane helix</keyword>
<reference evidence="2 3" key="1">
    <citation type="submission" date="2018-06" db="EMBL/GenBank/DDBJ databases">
        <title>Genomic Encyclopedia of Archaeal and Bacterial Type Strains, Phase II (KMG-II): from individual species to whole genera.</title>
        <authorList>
            <person name="Goeker M."/>
        </authorList>
    </citation>
    <scope>NUCLEOTIDE SEQUENCE [LARGE SCALE GENOMIC DNA]</scope>
    <source>
        <strain evidence="2 3">DSM 25663</strain>
    </source>
</reference>
<keyword evidence="1" id="KW-0472">Membrane</keyword>
<proteinExistence type="predicted"/>